<proteinExistence type="predicted"/>
<dbReference type="EMBL" id="LAZR01000216">
    <property type="protein sequence ID" value="KKN81313.1"/>
    <property type="molecule type" value="Genomic_DNA"/>
</dbReference>
<organism evidence="2">
    <name type="scientific">marine sediment metagenome</name>
    <dbReference type="NCBI Taxonomy" id="412755"/>
    <lineage>
        <taxon>unclassified sequences</taxon>
        <taxon>metagenomes</taxon>
        <taxon>ecological metagenomes</taxon>
    </lineage>
</organism>
<dbReference type="Pfam" id="PF04014">
    <property type="entry name" value="MazE_antitoxin"/>
    <property type="match status" value="1"/>
</dbReference>
<name>A0A0F9WRE7_9ZZZZ</name>
<reference evidence="2" key="1">
    <citation type="journal article" date="2015" name="Nature">
        <title>Complex archaea that bridge the gap between prokaryotes and eukaryotes.</title>
        <authorList>
            <person name="Spang A."/>
            <person name="Saw J.H."/>
            <person name="Jorgensen S.L."/>
            <person name="Zaremba-Niedzwiedzka K."/>
            <person name="Martijn J."/>
            <person name="Lind A.E."/>
            <person name="van Eijk R."/>
            <person name="Schleper C."/>
            <person name="Guy L."/>
            <person name="Ettema T.J."/>
        </authorList>
    </citation>
    <scope>NUCLEOTIDE SEQUENCE</scope>
</reference>
<dbReference type="SUPFAM" id="SSF89447">
    <property type="entry name" value="AbrB/MazE/MraZ-like"/>
    <property type="match status" value="1"/>
</dbReference>
<sequence length="79" mass="9412">MIIKRKVGPKGQVVIPKDVREALNIKPGSEVFIEIIENEIRIRLPSNKKEFLKDFLEIPEKLTEKVDFKKFYYEQYTKD</sequence>
<comment type="caution">
    <text evidence="2">The sequence shown here is derived from an EMBL/GenBank/DDBJ whole genome shotgun (WGS) entry which is preliminary data.</text>
</comment>
<evidence type="ECO:0000313" key="2">
    <source>
        <dbReference type="EMBL" id="KKN81313.1"/>
    </source>
</evidence>
<gene>
    <name evidence="2" type="ORF">LCGC14_0320600</name>
</gene>
<protein>
    <recommendedName>
        <fullName evidence="1">SpoVT-AbrB domain-containing protein</fullName>
    </recommendedName>
</protein>
<dbReference type="AlphaFoldDB" id="A0A0F9WRE7"/>
<dbReference type="SMART" id="SM00966">
    <property type="entry name" value="SpoVT_AbrB"/>
    <property type="match status" value="1"/>
</dbReference>
<feature type="domain" description="SpoVT-AbrB" evidence="1">
    <location>
        <begin position="2"/>
        <end position="47"/>
    </location>
</feature>
<dbReference type="PROSITE" id="PS51740">
    <property type="entry name" value="SPOVT_ABRB"/>
    <property type="match status" value="1"/>
</dbReference>
<dbReference type="NCBIfam" id="TIGR01439">
    <property type="entry name" value="lp_hng_hel_AbrB"/>
    <property type="match status" value="1"/>
</dbReference>
<dbReference type="InterPro" id="IPR052975">
    <property type="entry name" value="Repressor-like_regulatory"/>
</dbReference>
<dbReference type="GO" id="GO:0003677">
    <property type="term" value="F:DNA binding"/>
    <property type="evidence" value="ECO:0007669"/>
    <property type="project" value="InterPro"/>
</dbReference>
<accession>A0A0F9WRE7</accession>
<dbReference type="Gene3D" id="2.10.260.10">
    <property type="match status" value="1"/>
</dbReference>
<evidence type="ECO:0000259" key="1">
    <source>
        <dbReference type="PROSITE" id="PS51740"/>
    </source>
</evidence>
<dbReference type="PANTHER" id="PTHR34860">
    <property type="entry name" value="REPRESSOR-LIKE PROTEIN SSO7C3"/>
    <property type="match status" value="1"/>
</dbReference>
<dbReference type="PANTHER" id="PTHR34860:SF7">
    <property type="entry name" value="TRANSCRIPTION REGULATOR, SPOVT_ABRB FAMILY"/>
    <property type="match status" value="1"/>
</dbReference>
<dbReference type="InterPro" id="IPR037914">
    <property type="entry name" value="SpoVT-AbrB_sf"/>
</dbReference>
<dbReference type="InterPro" id="IPR007159">
    <property type="entry name" value="SpoVT-AbrB_dom"/>
</dbReference>